<dbReference type="STRING" id="1302689.RG47T_4023"/>
<name>A0A1Q6A3H3_9SPHI</name>
<keyword evidence="6" id="KW-1185">Reference proteome</keyword>
<dbReference type="InterPro" id="IPR000835">
    <property type="entry name" value="HTH_MarR-typ"/>
</dbReference>
<organism evidence="5 6">
    <name type="scientific">Mucilaginibacter polytrichastri</name>
    <dbReference type="NCBI Taxonomy" id="1302689"/>
    <lineage>
        <taxon>Bacteria</taxon>
        <taxon>Pseudomonadati</taxon>
        <taxon>Bacteroidota</taxon>
        <taxon>Sphingobacteriia</taxon>
        <taxon>Sphingobacteriales</taxon>
        <taxon>Sphingobacteriaceae</taxon>
        <taxon>Mucilaginibacter</taxon>
    </lineage>
</organism>
<protein>
    <recommendedName>
        <fullName evidence="4">HTH marR-type domain-containing protein</fullName>
    </recommendedName>
</protein>
<reference evidence="5 6" key="1">
    <citation type="submission" date="2016-11" db="EMBL/GenBank/DDBJ databases">
        <title>Whole Genome Sequencing of Mucilaginibacter polytrichastri RG4-7(T) isolated from the moss sample.</title>
        <authorList>
            <person name="Li Y."/>
        </authorList>
    </citation>
    <scope>NUCLEOTIDE SEQUENCE [LARGE SCALE GENOMIC DNA]</scope>
    <source>
        <strain evidence="5 6">RG4-7</strain>
    </source>
</reference>
<comment type="caution">
    <text evidence="5">The sequence shown here is derived from an EMBL/GenBank/DDBJ whole genome shotgun (WGS) entry which is preliminary data.</text>
</comment>
<dbReference type="OrthoDB" id="5327581at2"/>
<evidence type="ECO:0000256" key="3">
    <source>
        <dbReference type="ARBA" id="ARBA00023163"/>
    </source>
</evidence>
<dbReference type="Gene3D" id="1.10.10.10">
    <property type="entry name" value="Winged helix-like DNA-binding domain superfamily/Winged helix DNA-binding domain"/>
    <property type="match status" value="1"/>
</dbReference>
<dbReference type="InterPro" id="IPR036390">
    <property type="entry name" value="WH_DNA-bd_sf"/>
</dbReference>
<dbReference type="PROSITE" id="PS50995">
    <property type="entry name" value="HTH_MARR_2"/>
    <property type="match status" value="1"/>
</dbReference>
<feature type="domain" description="HTH marR-type" evidence="4">
    <location>
        <begin position="8"/>
        <end position="142"/>
    </location>
</feature>
<dbReference type="SMART" id="SM00347">
    <property type="entry name" value="HTH_MARR"/>
    <property type="match status" value="1"/>
</dbReference>
<gene>
    <name evidence="5" type="ORF">RG47T_4023</name>
</gene>
<evidence type="ECO:0000259" key="4">
    <source>
        <dbReference type="PROSITE" id="PS50995"/>
    </source>
</evidence>
<dbReference type="Pfam" id="PF12802">
    <property type="entry name" value="MarR_2"/>
    <property type="match status" value="1"/>
</dbReference>
<dbReference type="PANTHER" id="PTHR42756:SF1">
    <property type="entry name" value="TRANSCRIPTIONAL REPRESSOR OF EMRAB OPERON"/>
    <property type="match status" value="1"/>
</dbReference>
<dbReference type="GO" id="GO:0003677">
    <property type="term" value="F:DNA binding"/>
    <property type="evidence" value="ECO:0007669"/>
    <property type="project" value="UniProtKB-KW"/>
</dbReference>
<dbReference type="SUPFAM" id="SSF46785">
    <property type="entry name" value="Winged helix' DNA-binding domain"/>
    <property type="match status" value="1"/>
</dbReference>
<evidence type="ECO:0000256" key="1">
    <source>
        <dbReference type="ARBA" id="ARBA00023015"/>
    </source>
</evidence>
<evidence type="ECO:0000313" key="6">
    <source>
        <dbReference type="Proteomes" id="UP000186720"/>
    </source>
</evidence>
<dbReference type="EMBL" id="MPPL01000001">
    <property type="protein sequence ID" value="OKS88554.1"/>
    <property type="molecule type" value="Genomic_DNA"/>
</dbReference>
<sequence>MSEQENLEDILFYSLERSIKSYRQFAQQQLVKKGFEITIDQWLLLKTVYDNPGQTQNQIAQTIFKDFASVTRMVELLVEGKYIIRNPHPTDRRRFHLKLSELAVNLLDNMQLVIENNRRIALNNISKQQILQFHQVLDLIYNNCTA</sequence>
<dbReference type="InterPro" id="IPR036388">
    <property type="entry name" value="WH-like_DNA-bd_sf"/>
</dbReference>
<dbReference type="AlphaFoldDB" id="A0A1Q6A3H3"/>
<proteinExistence type="predicted"/>
<dbReference type="PANTHER" id="PTHR42756">
    <property type="entry name" value="TRANSCRIPTIONAL REGULATOR, MARR"/>
    <property type="match status" value="1"/>
</dbReference>
<keyword evidence="3" id="KW-0804">Transcription</keyword>
<dbReference type="RefSeq" id="WP_074491120.1">
    <property type="nucleotide sequence ID" value="NZ_FPAM01000011.1"/>
</dbReference>
<accession>A0A1Q6A3H3</accession>
<keyword evidence="2" id="KW-0238">DNA-binding</keyword>
<evidence type="ECO:0000313" key="5">
    <source>
        <dbReference type="EMBL" id="OKS88554.1"/>
    </source>
</evidence>
<keyword evidence="1" id="KW-0805">Transcription regulation</keyword>
<evidence type="ECO:0000256" key="2">
    <source>
        <dbReference type="ARBA" id="ARBA00023125"/>
    </source>
</evidence>
<dbReference type="GO" id="GO:0003700">
    <property type="term" value="F:DNA-binding transcription factor activity"/>
    <property type="evidence" value="ECO:0007669"/>
    <property type="project" value="InterPro"/>
</dbReference>
<dbReference type="Proteomes" id="UP000186720">
    <property type="component" value="Unassembled WGS sequence"/>
</dbReference>